<dbReference type="STRING" id="37927.SA2016_2301"/>
<evidence type="ECO:0000259" key="2">
    <source>
        <dbReference type="PROSITE" id="PS50234"/>
    </source>
</evidence>
<evidence type="ECO:0000256" key="1">
    <source>
        <dbReference type="SAM" id="Phobius"/>
    </source>
</evidence>
<name>A0A127A0L2_9MICC</name>
<keyword evidence="4" id="KW-1185">Reference proteome</keyword>
<feature type="transmembrane region" description="Helical" evidence="1">
    <location>
        <begin position="305"/>
        <end position="324"/>
    </location>
</feature>
<dbReference type="RefSeq" id="WP_066498128.1">
    <property type="nucleotide sequence ID" value="NZ_BJMO01000053.1"/>
</dbReference>
<dbReference type="Proteomes" id="UP000070134">
    <property type="component" value="Chromosome"/>
</dbReference>
<keyword evidence="1" id="KW-0812">Transmembrane</keyword>
<evidence type="ECO:0000313" key="3">
    <source>
        <dbReference type="EMBL" id="AMM32970.1"/>
    </source>
</evidence>
<dbReference type="OrthoDB" id="4623238at2"/>
<sequence>MDLNYAWLLVPGVLALVGAAALVLWRKKGTDDAVLVAHGDRLASLPSYQRLVRRQRIWLAVVVGAALVLAGALLVAAARPILASSQRPEQRSRDIILCLDTSGSMSRADSAIVDVLASMVRDFQGERIGLTIFDGSGVQVFPLTDDYSYIEEQLGRAQSAFDQRGGDPSFFEGTSQGRGTSLIGDGLAACVTNFPRLGTEQRSRSVILSTDNYLAGRPIFTLQQAADLARSNQVKVYALNPADFGGATATEEAVGLRTAAESTGGTYFPLRSTTAARSIIAQIQASEATATKAAARGLVADTPEVPLVIALAAALVLALGLWRVRT</sequence>
<feature type="transmembrane region" description="Helical" evidence="1">
    <location>
        <begin position="57"/>
        <end position="78"/>
    </location>
</feature>
<evidence type="ECO:0000313" key="4">
    <source>
        <dbReference type="Proteomes" id="UP000070134"/>
    </source>
</evidence>
<dbReference type="PROSITE" id="PS50234">
    <property type="entry name" value="VWFA"/>
    <property type="match status" value="1"/>
</dbReference>
<dbReference type="SMART" id="SM00327">
    <property type="entry name" value="VWA"/>
    <property type="match status" value="1"/>
</dbReference>
<dbReference type="SUPFAM" id="SSF53300">
    <property type="entry name" value="vWA-like"/>
    <property type="match status" value="1"/>
</dbReference>
<accession>A0A127A0L2</accession>
<dbReference type="Gene3D" id="3.40.50.410">
    <property type="entry name" value="von Willebrand factor, type A domain"/>
    <property type="match status" value="1"/>
</dbReference>
<dbReference type="EMBL" id="CP014518">
    <property type="protein sequence ID" value="AMM32970.1"/>
    <property type="molecule type" value="Genomic_DNA"/>
</dbReference>
<dbReference type="InterPro" id="IPR002035">
    <property type="entry name" value="VWF_A"/>
</dbReference>
<feature type="domain" description="VWFA" evidence="2">
    <location>
        <begin position="94"/>
        <end position="283"/>
    </location>
</feature>
<dbReference type="Pfam" id="PF00092">
    <property type="entry name" value="VWA"/>
    <property type="match status" value="1"/>
</dbReference>
<dbReference type="InterPro" id="IPR036465">
    <property type="entry name" value="vWFA_dom_sf"/>
</dbReference>
<reference evidence="3 4" key="1">
    <citation type="submission" date="2016-02" db="EMBL/GenBank/DDBJ databases">
        <title>Complete genome of Sinomonas atrocyanea KCTC 3377.</title>
        <authorList>
            <person name="Kim K.M."/>
        </authorList>
    </citation>
    <scope>NUCLEOTIDE SEQUENCE [LARGE SCALE GENOMIC DNA]</scope>
    <source>
        <strain evidence="3 4">KCTC 3377</strain>
    </source>
</reference>
<protein>
    <submittedName>
        <fullName evidence="3">von Willebrand factor type A-like protein</fullName>
    </submittedName>
</protein>
<feature type="transmembrane region" description="Helical" evidence="1">
    <location>
        <begin position="6"/>
        <end position="25"/>
    </location>
</feature>
<proteinExistence type="predicted"/>
<dbReference type="PATRIC" id="fig|37927.3.peg.2369"/>
<keyword evidence="1" id="KW-0472">Membrane</keyword>
<dbReference type="AlphaFoldDB" id="A0A127A0L2"/>
<gene>
    <name evidence="3" type="ORF">SA2016_2301</name>
</gene>
<keyword evidence="1" id="KW-1133">Transmembrane helix</keyword>
<dbReference type="KEGG" id="satk:SA2016_2301"/>
<organism evidence="3 4">
    <name type="scientific">Sinomonas atrocyanea</name>
    <dbReference type="NCBI Taxonomy" id="37927"/>
    <lineage>
        <taxon>Bacteria</taxon>
        <taxon>Bacillati</taxon>
        <taxon>Actinomycetota</taxon>
        <taxon>Actinomycetes</taxon>
        <taxon>Micrococcales</taxon>
        <taxon>Micrococcaceae</taxon>
        <taxon>Sinomonas</taxon>
    </lineage>
</organism>